<feature type="coiled-coil region" evidence="1">
    <location>
        <begin position="288"/>
        <end position="322"/>
    </location>
</feature>
<protein>
    <submittedName>
        <fullName evidence="2">Uncharacterized protein</fullName>
    </submittedName>
</protein>
<dbReference type="Proteomes" id="UP000017836">
    <property type="component" value="Unassembled WGS sequence"/>
</dbReference>
<gene>
    <name evidence="2" type="ORF">AMTR_s00127p00049350</name>
</gene>
<organism evidence="2 3">
    <name type="scientific">Amborella trichopoda</name>
    <dbReference type="NCBI Taxonomy" id="13333"/>
    <lineage>
        <taxon>Eukaryota</taxon>
        <taxon>Viridiplantae</taxon>
        <taxon>Streptophyta</taxon>
        <taxon>Embryophyta</taxon>
        <taxon>Tracheophyta</taxon>
        <taxon>Spermatophyta</taxon>
        <taxon>Magnoliopsida</taxon>
        <taxon>Amborellales</taxon>
        <taxon>Amborellaceae</taxon>
        <taxon>Amborella</taxon>
    </lineage>
</organism>
<dbReference type="EMBL" id="KI396482">
    <property type="protein sequence ID" value="ERM97384.1"/>
    <property type="molecule type" value="Genomic_DNA"/>
</dbReference>
<evidence type="ECO:0000313" key="3">
    <source>
        <dbReference type="Proteomes" id="UP000017836"/>
    </source>
</evidence>
<accession>W1NRN3</accession>
<proteinExistence type="predicted"/>
<dbReference type="HOGENOM" id="CLU_079740_0_0_1"/>
<sequence length="332" mass="36241">MATEPVIPMKITRSRKKIVASSNVPLPTPSVLSTKTDVASQPKKCAKIKATLSPIPVSEVSPTRSSLSQGDFFFATTEEGDIIAKEATEEEVVVLEAPAPVTSEVESQPNTSSSAGLELVEGAASEDSSLVPSAEGTLSEPVTLPSEPLALVPQETTIITKVPPLVSADPSHATSLASTRKASLVRNLLQSSLQRVKDCSLSNMAVEIGLVKDCATTMRLVHYDKESFDRFEGLLKNLEQWGNKGWQSESEVQAAYMTCLASAEETLTWLQSLIRGYEEKKGVLLSKQARLKQEDEMYSMEIAALEEERARLDADIHKIKTQRERERAQIQK</sequence>
<keyword evidence="1" id="KW-0175">Coiled coil</keyword>
<keyword evidence="3" id="KW-1185">Reference proteome</keyword>
<dbReference type="Gramene" id="ERM97384">
    <property type="protein sequence ID" value="ERM97384"/>
    <property type="gene ID" value="AMTR_s00127p00049350"/>
</dbReference>
<name>W1NRN3_AMBTC</name>
<dbReference type="AlphaFoldDB" id="W1NRN3"/>
<evidence type="ECO:0000313" key="2">
    <source>
        <dbReference type="EMBL" id="ERM97384.1"/>
    </source>
</evidence>
<reference evidence="3" key="1">
    <citation type="journal article" date="2013" name="Science">
        <title>The Amborella genome and the evolution of flowering plants.</title>
        <authorList>
            <consortium name="Amborella Genome Project"/>
        </authorList>
    </citation>
    <scope>NUCLEOTIDE SEQUENCE [LARGE SCALE GENOMIC DNA]</scope>
</reference>
<evidence type="ECO:0000256" key="1">
    <source>
        <dbReference type="SAM" id="Coils"/>
    </source>
</evidence>